<proteinExistence type="predicted"/>
<feature type="transmembrane region" description="Helical" evidence="1">
    <location>
        <begin position="103"/>
        <end position="127"/>
    </location>
</feature>
<feature type="transmembrane region" description="Helical" evidence="1">
    <location>
        <begin position="36"/>
        <end position="56"/>
    </location>
</feature>
<keyword evidence="1" id="KW-1133">Transmembrane helix</keyword>
<organism evidence="2 3">
    <name type="scientific">Neobacillus niacini</name>
    <dbReference type="NCBI Taxonomy" id="86668"/>
    <lineage>
        <taxon>Bacteria</taxon>
        <taxon>Bacillati</taxon>
        <taxon>Bacillota</taxon>
        <taxon>Bacilli</taxon>
        <taxon>Bacillales</taxon>
        <taxon>Bacillaceae</taxon>
        <taxon>Neobacillus</taxon>
    </lineage>
</organism>
<feature type="transmembrane region" description="Helical" evidence="1">
    <location>
        <begin position="76"/>
        <end position="96"/>
    </location>
</feature>
<reference evidence="3" key="2">
    <citation type="submission" date="2020-08" db="EMBL/GenBank/DDBJ databases">
        <title>The Agave Microbiome: Exploring the role of microbial communities in plant adaptations to desert environments.</title>
        <authorList>
            <person name="Partida-Martinez L.P."/>
        </authorList>
    </citation>
    <scope>NUCLEOTIDE SEQUENCE [LARGE SCALE GENOMIC DNA]</scope>
    <source>
        <strain evidence="3">AT2.8</strain>
    </source>
</reference>
<dbReference type="Proteomes" id="UP000548423">
    <property type="component" value="Unassembled WGS sequence"/>
</dbReference>
<comment type="caution">
    <text evidence="2">The sequence shown here is derived from an EMBL/GenBank/DDBJ whole genome shotgun (WGS) entry which is preliminary data.</text>
</comment>
<evidence type="ECO:0000313" key="2">
    <source>
        <dbReference type="EMBL" id="NYE07168.1"/>
    </source>
</evidence>
<dbReference type="AlphaFoldDB" id="A0A852TIV1"/>
<accession>A0A852TIV1</accession>
<evidence type="ECO:0000313" key="3">
    <source>
        <dbReference type="Proteomes" id="UP000548423"/>
    </source>
</evidence>
<gene>
    <name evidence="2" type="ORF">F4694_003953</name>
</gene>
<protein>
    <submittedName>
        <fullName evidence="2">Uncharacterized protein</fullName>
    </submittedName>
</protein>
<feature type="transmembrane region" description="Helical" evidence="1">
    <location>
        <begin position="12"/>
        <end position="29"/>
    </location>
</feature>
<keyword evidence="1" id="KW-0812">Transmembrane</keyword>
<evidence type="ECO:0000256" key="1">
    <source>
        <dbReference type="SAM" id="Phobius"/>
    </source>
</evidence>
<keyword evidence="1" id="KW-0472">Membrane</keyword>
<reference evidence="3" key="1">
    <citation type="submission" date="2020-07" db="EMBL/GenBank/DDBJ databases">
        <authorList>
            <person name="Partida-Martinez L."/>
            <person name="Huntemann M."/>
            <person name="Clum A."/>
            <person name="Wang J."/>
            <person name="Palaniappan K."/>
            <person name="Ritter S."/>
            <person name="Chen I.-M."/>
            <person name="Stamatis D."/>
            <person name="Reddy T."/>
            <person name="O'Malley R."/>
            <person name="Daum C."/>
            <person name="Shapiro N."/>
            <person name="Ivanova N."/>
            <person name="Kyrpides N."/>
            <person name="Woyke T."/>
        </authorList>
    </citation>
    <scope>NUCLEOTIDE SEQUENCE [LARGE SCALE GENOMIC DNA]</scope>
    <source>
        <strain evidence="3">AT2.8</strain>
    </source>
</reference>
<feature type="transmembrane region" description="Helical" evidence="1">
    <location>
        <begin position="139"/>
        <end position="156"/>
    </location>
</feature>
<dbReference type="EMBL" id="JACCBX010000008">
    <property type="protein sequence ID" value="NYE07168.1"/>
    <property type="molecule type" value="Genomic_DNA"/>
</dbReference>
<name>A0A852TIV1_9BACI</name>
<sequence>MIWIGNFSLNEISLIVMNVIGYSLMTFLPKKLSREVAFISVLAGVSTGMLFDFTIGGGLVDFYKQNDTNHYELFDLFYYSLFAPFGYFFMYFYHVLQINKITFIFYITAWSLIGITVQWVFTLLHILTYQNNYHLSYSFPIFLLTQTLTGIFYMFITSNNSRKLN</sequence>